<dbReference type="InterPro" id="IPR000868">
    <property type="entry name" value="Isochorismatase-like_dom"/>
</dbReference>
<comment type="similarity">
    <text evidence="1">Belongs to the isochorismatase family.</text>
</comment>
<name>A0A137PDH3_CONC2</name>
<dbReference type="FunFam" id="3.40.50.850:FF:000001">
    <property type="entry name" value="Isochorismatase domain-containing protein 1"/>
    <property type="match status" value="1"/>
</dbReference>
<dbReference type="PANTHER" id="PTHR14119:SF3">
    <property type="entry name" value="ISOCHORISMATASE DOMAIN-CONTAINING PROTEIN 2"/>
    <property type="match status" value="1"/>
</dbReference>
<evidence type="ECO:0000259" key="2">
    <source>
        <dbReference type="Pfam" id="PF00857"/>
    </source>
</evidence>
<dbReference type="STRING" id="796925.A0A137PDH3"/>
<evidence type="ECO:0000313" key="3">
    <source>
        <dbReference type="EMBL" id="KXN73058.1"/>
    </source>
</evidence>
<feature type="domain" description="Isochorismatase-like" evidence="2">
    <location>
        <begin position="18"/>
        <end position="161"/>
    </location>
</feature>
<evidence type="ECO:0000313" key="4">
    <source>
        <dbReference type="Proteomes" id="UP000070444"/>
    </source>
</evidence>
<dbReference type="PANTHER" id="PTHR14119">
    <property type="entry name" value="HYDROLASE"/>
    <property type="match status" value="1"/>
</dbReference>
<accession>A0A137PDH3</accession>
<proteinExistence type="inferred from homology"/>
<dbReference type="OMA" id="HVCVFQT"/>
<dbReference type="Pfam" id="PF00857">
    <property type="entry name" value="Isochorismatase"/>
    <property type="match status" value="1"/>
</dbReference>
<dbReference type="InterPro" id="IPR050993">
    <property type="entry name" value="Isochorismatase_domain"/>
</dbReference>
<gene>
    <name evidence="3" type="ORF">CONCODRAFT_68583</name>
</gene>
<dbReference type="InterPro" id="IPR036380">
    <property type="entry name" value="Isochorismatase-like_sf"/>
</dbReference>
<dbReference type="Proteomes" id="UP000070444">
    <property type="component" value="Unassembled WGS sequence"/>
</dbReference>
<sequence length="204" mass="22670">MSQAIRKVSQLQLNKTSFFLCDIQEKFQNLIFGYNNVVRIANKMVKASQVLDIPLIVTEQYPKGLGHTSGKLDISKAKHVSEKTLFSMVTPQVEEQIKDVKSVILFGIEAHVCVTQTALDLLERNIDVFILADGVSSTNKFEVPIALQRLSSAGATITTSDSILFQLVKDANHPNFKEISNLVKEHLAKTEEDNLLLKNLSSSL</sequence>
<dbReference type="SUPFAM" id="SSF52499">
    <property type="entry name" value="Isochorismatase-like hydrolases"/>
    <property type="match status" value="1"/>
</dbReference>
<protein>
    <submittedName>
        <fullName evidence="3">Isochorismatase domain-containing protein 2</fullName>
    </submittedName>
</protein>
<reference evidence="3 4" key="1">
    <citation type="journal article" date="2015" name="Genome Biol. Evol.">
        <title>Phylogenomic analyses indicate that early fungi evolved digesting cell walls of algal ancestors of land plants.</title>
        <authorList>
            <person name="Chang Y."/>
            <person name="Wang S."/>
            <person name="Sekimoto S."/>
            <person name="Aerts A.L."/>
            <person name="Choi C."/>
            <person name="Clum A."/>
            <person name="LaButti K.M."/>
            <person name="Lindquist E.A."/>
            <person name="Yee Ngan C."/>
            <person name="Ohm R.A."/>
            <person name="Salamov A.A."/>
            <person name="Grigoriev I.V."/>
            <person name="Spatafora J.W."/>
            <person name="Berbee M.L."/>
        </authorList>
    </citation>
    <scope>NUCLEOTIDE SEQUENCE [LARGE SCALE GENOMIC DNA]</scope>
    <source>
        <strain evidence="3 4">NRRL 28638</strain>
    </source>
</reference>
<dbReference type="EMBL" id="KQ964442">
    <property type="protein sequence ID" value="KXN73058.1"/>
    <property type="molecule type" value="Genomic_DNA"/>
</dbReference>
<dbReference type="Gene3D" id="3.40.50.850">
    <property type="entry name" value="Isochorismatase-like"/>
    <property type="match status" value="1"/>
</dbReference>
<evidence type="ECO:0000256" key="1">
    <source>
        <dbReference type="ARBA" id="ARBA00006336"/>
    </source>
</evidence>
<dbReference type="OrthoDB" id="269496at2759"/>
<dbReference type="AlphaFoldDB" id="A0A137PDH3"/>
<organism evidence="3 4">
    <name type="scientific">Conidiobolus coronatus (strain ATCC 28846 / CBS 209.66 / NRRL 28638)</name>
    <name type="common">Delacroixia coronata</name>
    <dbReference type="NCBI Taxonomy" id="796925"/>
    <lineage>
        <taxon>Eukaryota</taxon>
        <taxon>Fungi</taxon>
        <taxon>Fungi incertae sedis</taxon>
        <taxon>Zoopagomycota</taxon>
        <taxon>Entomophthoromycotina</taxon>
        <taxon>Entomophthoromycetes</taxon>
        <taxon>Entomophthorales</taxon>
        <taxon>Ancylistaceae</taxon>
        <taxon>Conidiobolus</taxon>
    </lineage>
</organism>
<keyword evidence="4" id="KW-1185">Reference proteome</keyword>